<sequence length="67" mass="7735">ILCVLYNKTQKLSIIAVGCRPVGKWLETLLTACCDLDSFKSDWMTIKQCLQSNHSLYYFSFKPPVKF</sequence>
<name>S4PNV9_9NEOP</name>
<dbReference type="EMBL" id="GAIX01000617">
    <property type="protein sequence ID" value="JAA91943.1"/>
    <property type="molecule type" value="Transcribed_RNA"/>
</dbReference>
<dbReference type="AlphaFoldDB" id="S4PNV9"/>
<protein>
    <submittedName>
        <fullName evidence="1">Uncharacterized protein</fullName>
    </submittedName>
</protein>
<reference evidence="1" key="2">
    <citation type="submission" date="2013-05" db="EMBL/GenBank/DDBJ databases">
        <authorList>
            <person name="Carter J.-M."/>
            <person name="Baker S.C."/>
            <person name="Pink R."/>
            <person name="Carter D.R.F."/>
            <person name="Collins A."/>
            <person name="Tomlin J."/>
            <person name="Gibbs M."/>
            <person name="Breuker C.J."/>
        </authorList>
    </citation>
    <scope>NUCLEOTIDE SEQUENCE</scope>
    <source>
        <tissue evidence="1">Ovary</tissue>
    </source>
</reference>
<proteinExistence type="predicted"/>
<feature type="non-terminal residue" evidence="1">
    <location>
        <position position="1"/>
    </location>
</feature>
<evidence type="ECO:0000313" key="1">
    <source>
        <dbReference type="EMBL" id="JAA91943.1"/>
    </source>
</evidence>
<reference evidence="1" key="1">
    <citation type="journal article" date="2013" name="BMC Genomics">
        <title>Unscrambling butterfly oogenesis.</title>
        <authorList>
            <person name="Carter J.M."/>
            <person name="Baker S.C."/>
            <person name="Pink R."/>
            <person name="Carter D.R."/>
            <person name="Collins A."/>
            <person name="Tomlin J."/>
            <person name="Gibbs M."/>
            <person name="Breuker C.J."/>
        </authorList>
    </citation>
    <scope>NUCLEOTIDE SEQUENCE</scope>
    <source>
        <tissue evidence="1">Ovary</tissue>
    </source>
</reference>
<accession>S4PNV9</accession>
<organism evidence="1">
    <name type="scientific">Pararge aegeria</name>
    <name type="common">speckled wood butterfly</name>
    <dbReference type="NCBI Taxonomy" id="116150"/>
    <lineage>
        <taxon>Eukaryota</taxon>
        <taxon>Metazoa</taxon>
        <taxon>Ecdysozoa</taxon>
        <taxon>Arthropoda</taxon>
        <taxon>Hexapoda</taxon>
        <taxon>Insecta</taxon>
        <taxon>Pterygota</taxon>
        <taxon>Neoptera</taxon>
        <taxon>Endopterygota</taxon>
        <taxon>Lepidoptera</taxon>
        <taxon>Glossata</taxon>
        <taxon>Ditrysia</taxon>
        <taxon>Papilionoidea</taxon>
        <taxon>Nymphalidae</taxon>
        <taxon>Satyrinae</taxon>
        <taxon>Satyrini</taxon>
        <taxon>Parargina</taxon>
        <taxon>Pararge</taxon>
    </lineage>
</organism>